<gene>
    <name evidence="1" type="ORF">D0863_02932</name>
</gene>
<protein>
    <submittedName>
        <fullName evidence="1">Uncharacterized protein</fullName>
    </submittedName>
</protein>
<evidence type="ECO:0000313" key="1">
    <source>
        <dbReference type="EMBL" id="RMY74921.1"/>
    </source>
</evidence>
<dbReference type="AlphaFoldDB" id="A0A3M7EEC8"/>
<organism evidence="1 2">
    <name type="scientific">Hortaea werneckii</name>
    <name type="common">Black yeast</name>
    <name type="synonym">Cladosporium werneckii</name>
    <dbReference type="NCBI Taxonomy" id="91943"/>
    <lineage>
        <taxon>Eukaryota</taxon>
        <taxon>Fungi</taxon>
        <taxon>Dikarya</taxon>
        <taxon>Ascomycota</taxon>
        <taxon>Pezizomycotina</taxon>
        <taxon>Dothideomycetes</taxon>
        <taxon>Dothideomycetidae</taxon>
        <taxon>Mycosphaerellales</taxon>
        <taxon>Teratosphaeriaceae</taxon>
        <taxon>Hortaea</taxon>
    </lineage>
</organism>
<dbReference type="OrthoDB" id="3840132at2759"/>
<proteinExistence type="predicted"/>
<reference evidence="1 2" key="1">
    <citation type="journal article" date="2018" name="BMC Genomics">
        <title>Genomic evidence for intraspecific hybridization in a clonal and extremely halotolerant yeast.</title>
        <authorList>
            <person name="Gostincar C."/>
            <person name="Stajich J.E."/>
            <person name="Zupancic J."/>
            <person name="Zalar P."/>
            <person name="Gunde-Cimerman N."/>
        </authorList>
    </citation>
    <scope>NUCLEOTIDE SEQUENCE [LARGE SCALE GENOMIC DNA]</scope>
    <source>
        <strain evidence="1 2">EXF-2682</strain>
    </source>
</reference>
<sequence>MCKIWNIKYGCDHIFNFRLSTCQGSVTAQVKPGDTSKVLCHPSPGLSFYDKSQLCGPCQRHPEEESLAQWMDAMRKDSDENIERLMLSSVLGSYEVQAEYDKQLYQLNRRLPDGQKKSIRPPQKAHMTTRMKRGSLLKYEVKPEDIPEDEYAEYYRQWALPSSTITADQSWNEKGSQSDLGQGFEHYEGFASSGSDLDRATWSDRHHMAEQQTSTTTNSDCSTQIRLVEEIDWCRNIWPSVGAW</sequence>
<accession>A0A3M7EEC8</accession>
<comment type="caution">
    <text evidence="1">The sequence shown here is derived from an EMBL/GenBank/DDBJ whole genome shotgun (WGS) entry which is preliminary data.</text>
</comment>
<name>A0A3M7EEC8_HORWE</name>
<evidence type="ECO:0000313" key="2">
    <source>
        <dbReference type="Proteomes" id="UP000269276"/>
    </source>
</evidence>
<dbReference type="Proteomes" id="UP000269276">
    <property type="component" value="Unassembled WGS sequence"/>
</dbReference>
<dbReference type="EMBL" id="QWIP01000066">
    <property type="protein sequence ID" value="RMY74921.1"/>
    <property type="molecule type" value="Genomic_DNA"/>
</dbReference>